<dbReference type="CDD" id="cd06848">
    <property type="entry name" value="GCS_H"/>
    <property type="match status" value="1"/>
</dbReference>
<dbReference type="PANTHER" id="PTHR11715:SF3">
    <property type="entry name" value="GLYCINE CLEAVAGE SYSTEM H PROTEIN-RELATED"/>
    <property type="match status" value="1"/>
</dbReference>
<reference evidence="1" key="1">
    <citation type="journal article" date="2014" name="Front. Microbiol.">
        <title>High frequency of phylogenetically diverse reductive dehalogenase-homologous genes in deep subseafloor sedimentary metagenomes.</title>
        <authorList>
            <person name="Kawai M."/>
            <person name="Futagami T."/>
            <person name="Toyoda A."/>
            <person name="Takaki Y."/>
            <person name="Nishi S."/>
            <person name="Hori S."/>
            <person name="Arai W."/>
            <person name="Tsubouchi T."/>
            <person name="Morono Y."/>
            <person name="Uchiyama I."/>
            <person name="Ito T."/>
            <person name="Fujiyama A."/>
            <person name="Inagaki F."/>
            <person name="Takami H."/>
        </authorList>
    </citation>
    <scope>NUCLEOTIDE SEQUENCE</scope>
    <source>
        <strain evidence="1">Expedition CK06-06</strain>
    </source>
</reference>
<feature type="non-terminal residue" evidence="1">
    <location>
        <position position="1"/>
    </location>
</feature>
<dbReference type="GO" id="GO:0005737">
    <property type="term" value="C:cytoplasm"/>
    <property type="evidence" value="ECO:0007669"/>
    <property type="project" value="TreeGrafter"/>
</dbReference>
<dbReference type="PANTHER" id="PTHR11715">
    <property type="entry name" value="GLYCINE CLEAVAGE SYSTEM H PROTEIN"/>
    <property type="match status" value="1"/>
</dbReference>
<protein>
    <recommendedName>
        <fullName evidence="2">Lipoyl-binding domain-containing protein</fullName>
    </recommendedName>
</protein>
<dbReference type="SUPFAM" id="SSF51230">
    <property type="entry name" value="Single hybrid motif"/>
    <property type="match status" value="1"/>
</dbReference>
<evidence type="ECO:0008006" key="2">
    <source>
        <dbReference type="Google" id="ProtNLM"/>
    </source>
</evidence>
<dbReference type="InterPro" id="IPR033753">
    <property type="entry name" value="GCV_H/Fam206"/>
</dbReference>
<comment type="caution">
    <text evidence="1">The sequence shown here is derived from an EMBL/GenBank/DDBJ whole genome shotgun (WGS) entry which is preliminary data.</text>
</comment>
<dbReference type="GO" id="GO:0019464">
    <property type="term" value="P:glycine decarboxylation via glycine cleavage system"/>
    <property type="evidence" value="ECO:0007669"/>
    <property type="project" value="InterPro"/>
</dbReference>
<dbReference type="InterPro" id="IPR002930">
    <property type="entry name" value="GCV_H"/>
</dbReference>
<organism evidence="1">
    <name type="scientific">marine sediment metagenome</name>
    <dbReference type="NCBI Taxonomy" id="412755"/>
    <lineage>
        <taxon>unclassified sequences</taxon>
        <taxon>metagenomes</taxon>
        <taxon>ecological metagenomes</taxon>
    </lineage>
</organism>
<dbReference type="Pfam" id="PF01597">
    <property type="entry name" value="GCV_H"/>
    <property type="match status" value="1"/>
</dbReference>
<evidence type="ECO:0000313" key="1">
    <source>
        <dbReference type="EMBL" id="GAH81411.1"/>
    </source>
</evidence>
<dbReference type="AlphaFoldDB" id="X1IG68"/>
<dbReference type="EMBL" id="BARU01040787">
    <property type="protein sequence ID" value="GAH81411.1"/>
    <property type="molecule type" value="Genomic_DNA"/>
</dbReference>
<sequence length="162" mass="18842">KPFTPNELRSLVTRALESKHFCEEEVSTEAELKKGTKTEIFIPQGLYCIPANSWAKIEQDDNVRIGIHHIFLRTLKKIIFIDFPKENETRYQGEACLRITDSNMQVYRLWTPVSGRVIAVNEEIKKDYSKLMKDPYKEGWMLLVAPIHLKDDLKNLVYVDGT</sequence>
<name>X1IG68_9ZZZZ</name>
<dbReference type="GO" id="GO:0009249">
    <property type="term" value="P:protein lipoylation"/>
    <property type="evidence" value="ECO:0007669"/>
    <property type="project" value="TreeGrafter"/>
</dbReference>
<dbReference type="InterPro" id="IPR011053">
    <property type="entry name" value="Single_hybrid_motif"/>
</dbReference>
<dbReference type="Gene3D" id="2.40.50.100">
    <property type="match status" value="1"/>
</dbReference>
<dbReference type="GO" id="GO:0005960">
    <property type="term" value="C:glycine cleavage complex"/>
    <property type="evidence" value="ECO:0007669"/>
    <property type="project" value="InterPro"/>
</dbReference>
<accession>X1IG68</accession>
<proteinExistence type="predicted"/>
<gene>
    <name evidence="1" type="ORF">S03H2_63004</name>
</gene>